<protein>
    <submittedName>
        <fullName evidence="2">Uncharacterized protein</fullName>
    </submittedName>
</protein>
<feature type="signal peptide" evidence="1">
    <location>
        <begin position="1"/>
        <end position="24"/>
    </location>
</feature>
<dbReference type="OrthoDB" id="8159761at2"/>
<dbReference type="RefSeq" id="WP_069911943.1">
    <property type="nucleotide sequence ID" value="NZ_LAJE02000357.1"/>
</dbReference>
<dbReference type="EMBL" id="LAJE02000357">
    <property type="protein sequence ID" value="OEO28767.1"/>
    <property type="molecule type" value="Genomic_DNA"/>
</dbReference>
<keyword evidence="1" id="KW-0732">Signal</keyword>
<gene>
    <name evidence="2" type="ORF">VW23_003180</name>
</gene>
<sequence length="169" mass="17637">MTSTAASTVLLAGALAALAAPALAQEAGWHYSPLVGEGDRAALGCAAGSTPKEFVCLAVRCEDDFEVGVHFYTSRLGGDAGRWRIDIDKEDGHEVDAKPDGSPYHARIEGDVTPLLEALKNGGLAYLDPKAGPDLPRNGITLDGSLYVINQALYFCAPRVPPTAASVAE</sequence>
<feature type="chain" id="PRO_5009190179" evidence="1">
    <location>
        <begin position="25"/>
        <end position="169"/>
    </location>
</feature>
<dbReference type="AlphaFoldDB" id="A0A1E5XJJ8"/>
<organism evidence="2 3">
    <name type="scientific">Devosia insulae DS-56</name>
    <dbReference type="NCBI Taxonomy" id="1116389"/>
    <lineage>
        <taxon>Bacteria</taxon>
        <taxon>Pseudomonadati</taxon>
        <taxon>Pseudomonadota</taxon>
        <taxon>Alphaproteobacteria</taxon>
        <taxon>Hyphomicrobiales</taxon>
        <taxon>Devosiaceae</taxon>
        <taxon>Devosia</taxon>
    </lineage>
</organism>
<evidence type="ECO:0000256" key="1">
    <source>
        <dbReference type="SAM" id="SignalP"/>
    </source>
</evidence>
<evidence type="ECO:0000313" key="3">
    <source>
        <dbReference type="Proteomes" id="UP000095463"/>
    </source>
</evidence>
<reference evidence="2 3" key="1">
    <citation type="journal article" date="2015" name="Genome Announc.">
        <title>Genome Assemblies of Three Soil-Associated Devosia species: D. insulae, D. limi, and D. soli.</title>
        <authorList>
            <person name="Hassan Y.I."/>
            <person name="Lepp D."/>
            <person name="Zhou T."/>
        </authorList>
    </citation>
    <scope>NUCLEOTIDE SEQUENCE [LARGE SCALE GENOMIC DNA]</scope>
    <source>
        <strain evidence="2 3">DS-56</strain>
    </source>
</reference>
<name>A0A1E5XJJ8_9HYPH</name>
<keyword evidence="3" id="KW-1185">Reference proteome</keyword>
<proteinExistence type="predicted"/>
<accession>A0A1E5XJJ8</accession>
<comment type="caution">
    <text evidence="2">The sequence shown here is derived from an EMBL/GenBank/DDBJ whole genome shotgun (WGS) entry which is preliminary data.</text>
</comment>
<dbReference type="Proteomes" id="UP000095463">
    <property type="component" value="Unassembled WGS sequence"/>
</dbReference>
<evidence type="ECO:0000313" key="2">
    <source>
        <dbReference type="EMBL" id="OEO28767.1"/>
    </source>
</evidence>